<dbReference type="GO" id="GO:0016020">
    <property type="term" value="C:membrane"/>
    <property type="evidence" value="ECO:0007669"/>
    <property type="project" value="UniProtKB-SubCell"/>
</dbReference>
<evidence type="ECO:0000256" key="8">
    <source>
        <dbReference type="SAM" id="Phobius"/>
    </source>
</evidence>
<keyword evidence="10" id="KW-1185">Reference proteome</keyword>
<dbReference type="AlphaFoldDB" id="A0AA41SRX3"/>
<keyword evidence="5 8" id="KW-0472">Membrane</keyword>
<dbReference type="PANTHER" id="PTHR48001">
    <property type="entry name" value="OLFACTORY RECEPTOR"/>
    <property type="match status" value="1"/>
</dbReference>
<dbReference type="Proteomes" id="UP001166674">
    <property type="component" value="Unassembled WGS sequence"/>
</dbReference>
<evidence type="ECO:0000313" key="10">
    <source>
        <dbReference type="Proteomes" id="UP001166674"/>
    </source>
</evidence>
<dbReference type="Pfam" id="PF13853">
    <property type="entry name" value="7tm_4"/>
    <property type="match status" value="1"/>
</dbReference>
<dbReference type="PRINTS" id="PR00245">
    <property type="entry name" value="OLFACTORYR"/>
</dbReference>
<keyword evidence="6 9" id="KW-0675">Receptor</keyword>
<dbReference type="EMBL" id="JAATJV010151483">
    <property type="protein sequence ID" value="MBZ3870600.1"/>
    <property type="molecule type" value="Genomic_DNA"/>
</dbReference>
<comment type="caution">
    <text evidence="9">The sequence shown here is derived from an EMBL/GenBank/DDBJ whole genome shotgun (WGS) entry which is preliminary data.</text>
</comment>
<evidence type="ECO:0000256" key="7">
    <source>
        <dbReference type="ARBA" id="ARBA00023224"/>
    </source>
</evidence>
<organism evidence="9 10">
    <name type="scientific">Sciurus carolinensis</name>
    <name type="common">Eastern gray squirrel</name>
    <dbReference type="NCBI Taxonomy" id="30640"/>
    <lineage>
        <taxon>Eukaryota</taxon>
        <taxon>Metazoa</taxon>
        <taxon>Chordata</taxon>
        <taxon>Craniata</taxon>
        <taxon>Vertebrata</taxon>
        <taxon>Euteleostomi</taxon>
        <taxon>Mammalia</taxon>
        <taxon>Eutheria</taxon>
        <taxon>Euarchontoglires</taxon>
        <taxon>Glires</taxon>
        <taxon>Rodentia</taxon>
        <taxon>Sciuromorpha</taxon>
        <taxon>Sciuridae</taxon>
        <taxon>Sciurinae</taxon>
        <taxon>Sciurini</taxon>
        <taxon>Sciurus</taxon>
    </lineage>
</organism>
<protein>
    <submittedName>
        <fullName evidence="9">Olfactory receptor 7C1</fullName>
    </submittedName>
</protein>
<gene>
    <name evidence="9" type="ORF">SUZIE_108750</name>
</gene>
<feature type="transmembrane region" description="Helical" evidence="8">
    <location>
        <begin position="12"/>
        <end position="34"/>
    </location>
</feature>
<evidence type="ECO:0000256" key="6">
    <source>
        <dbReference type="ARBA" id="ARBA00023170"/>
    </source>
</evidence>
<evidence type="ECO:0000256" key="1">
    <source>
        <dbReference type="ARBA" id="ARBA00004141"/>
    </source>
</evidence>
<feature type="transmembrane region" description="Helical" evidence="8">
    <location>
        <begin position="40"/>
        <end position="62"/>
    </location>
</feature>
<dbReference type="GO" id="GO:0004930">
    <property type="term" value="F:G protein-coupled receptor activity"/>
    <property type="evidence" value="ECO:0007669"/>
    <property type="project" value="UniProtKB-KW"/>
</dbReference>
<reference evidence="9" key="1">
    <citation type="submission" date="2020-03" db="EMBL/GenBank/DDBJ databases">
        <title>Studies in the Genomics of Life Span.</title>
        <authorList>
            <person name="Glass D."/>
        </authorList>
    </citation>
    <scope>NUCLEOTIDE SEQUENCE</scope>
    <source>
        <strain evidence="9">SUZIE</strain>
        <tissue evidence="9">Muscle</tissue>
    </source>
</reference>
<proteinExistence type="predicted"/>
<comment type="subcellular location">
    <subcellularLocation>
        <location evidence="1">Membrane</location>
        <topology evidence="1">Multi-pass membrane protein</topology>
    </subcellularLocation>
</comment>
<dbReference type="GO" id="GO:0004984">
    <property type="term" value="F:olfactory receptor activity"/>
    <property type="evidence" value="ECO:0007669"/>
    <property type="project" value="InterPro"/>
</dbReference>
<evidence type="ECO:0000256" key="5">
    <source>
        <dbReference type="ARBA" id="ARBA00023136"/>
    </source>
</evidence>
<evidence type="ECO:0000256" key="2">
    <source>
        <dbReference type="ARBA" id="ARBA00022692"/>
    </source>
</evidence>
<dbReference type="InterPro" id="IPR000725">
    <property type="entry name" value="Olfact_rcpt"/>
</dbReference>
<keyword evidence="2 8" id="KW-0812">Transmembrane</keyword>
<evidence type="ECO:0000256" key="4">
    <source>
        <dbReference type="ARBA" id="ARBA00023040"/>
    </source>
</evidence>
<keyword evidence="4" id="KW-0297">G-protein coupled receptor</keyword>
<name>A0AA41SRX3_SCICA</name>
<dbReference type="SUPFAM" id="SSF81321">
    <property type="entry name" value="Family A G protein-coupled receptor-like"/>
    <property type="match status" value="1"/>
</dbReference>
<dbReference type="Gene3D" id="1.20.1070.10">
    <property type="entry name" value="Rhodopsin 7-helix transmembrane proteins"/>
    <property type="match status" value="1"/>
</dbReference>
<keyword evidence="7" id="KW-0807">Transducer</keyword>
<evidence type="ECO:0000313" key="9">
    <source>
        <dbReference type="EMBL" id="MBZ3870600.1"/>
    </source>
</evidence>
<evidence type="ECO:0000256" key="3">
    <source>
        <dbReference type="ARBA" id="ARBA00022989"/>
    </source>
</evidence>
<sequence length="95" mass="10461">MSSSGEKHKAFSICGSHLSVVSLFYGTAAGVYISSAVTDSYRQIVVASVMYSVVPQMLNPFIYSLRKRDMKVAYGISWIEQLLSNDVSLALDLNF</sequence>
<accession>A0AA41SRX3</accession>
<keyword evidence="3 8" id="KW-1133">Transmembrane helix</keyword>